<dbReference type="Gene3D" id="3.30.70.270">
    <property type="match status" value="1"/>
</dbReference>
<gene>
    <name evidence="3" type="primary">cph2_2</name>
    <name evidence="3" type="ORF">ERS852490_00086</name>
</gene>
<protein>
    <submittedName>
        <fullName evidence="3">Bacteriophytochrome cph2</fullName>
    </submittedName>
</protein>
<evidence type="ECO:0000259" key="1">
    <source>
        <dbReference type="PROSITE" id="PS50883"/>
    </source>
</evidence>
<dbReference type="RefSeq" id="WP_055213999.1">
    <property type="nucleotide sequence ID" value="NZ_CZBU01000001.1"/>
</dbReference>
<dbReference type="SMART" id="SM00052">
    <property type="entry name" value="EAL"/>
    <property type="match status" value="1"/>
</dbReference>
<dbReference type="PROSITE" id="PS50887">
    <property type="entry name" value="GGDEF"/>
    <property type="match status" value="1"/>
</dbReference>
<dbReference type="InterPro" id="IPR035919">
    <property type="entry name" value="EAL_sf"/>
</dbReference>
<name>A0A174YMI9_9FIRM</name>
<dbReference type="SUPFAM" id="SSF141868">
    <property type="entry name" value="EAL domain-like"/>
    <property type="match status" value="1"/>
</dbReference>
<dbReference type="SMART" id="SM00267">
    <property type="entry name" value="GGDEF"/>
    <property type="match status" value="1"/>
</dbReference>
<accession>A0A174YMI9</accession>
<feature type="domain" description="GGDEF" evidence="2">
    <location>
        <begin position="44"/>
        <end position="172"/>
    </location>
</feature>
<dbReference type="Proteomes" id="UP000095621">
    <property type="component" value="Unassembled WGS sequence"/>
</dbReference>
<evidence type="ECO:0000259" key="2">
    <source>
        <dbReference type="PROSITE" id="PS50887"/>
    </source>
</evidence>
<dbReference type="PANTHER" id="PTHR33121:SF70">
    <property type="entry name" value="SIGNALING PROTEIN YKOW"/>
    <property type="match status" value="1"/>
</dbReference>
<dbReference type="Pfam" id="PF00990">
    <property type="entry name" value="GGDEF"/>
    <property type="match status" value="1"/>
</dbReference>
<dbReference type="InterPro" id="IPR043128">
    <property type="entry name" value="Rev_trsase/Diguanyl_cyclase"/>
</dbReference>
<dbReference type="Gene3D" id="3.20.20.450">
    <property type="entry name" value="EAL domain"/>
    <property type="match status" value="1"/>
</dbReference>
<dbReference type="SUPFAM" id="SSF55073">
    <property type="entry name" value="Nucleotide cyclase"/>
    <property type="match status" value="1"/>
</dbReference>
<reference evidence="3 4" key="1">
    <citation type="submission" date="2015-09" db="EMBL/GenBank/DDBJ databases">
        <authorList>
            <consortium name="Pathogen Informatics"/>
        </authorList>
    </citation>
    <scope>NUCLEOTIDE SEQUENCE [LARGE SCALE GENOMIC DNA]</scope>
    <source>
        <strain evidence="3 4">2789STDY5834875</strain>
    </source>
</reference>
<organism evidence="3 4">
    <name type="scientific">Lachnospira eligens</name>
    <dbReference type="NCBI Taxonomy" id="39485"/>
    <lineage>
        <taxon>Bacteria</taxon>
        <taxon>Bacillati</taxon>
        <taxon>Bacillota</taxon>
        <taxon>Clostridia</taxon>
        <taxon>Lachnospirales</taxon>
        <taxon>Lachnospiraceae</taxon>
        <taxon>Lachnospira</taxon>
    </lineage>
</organism>
<dbReference type="InterPro" id="IPR029787">
    <property type="entry name" value="Nucleotide_cyclase"/>
</dbReference>
<dbReference type="PANTHER" id="PTHR33121">
    <property type="entry name" value="CYCLIC DI-GMP PHOSPHODIESTERASE PDEF"/>
    <property type="match status" value="1"/>
</dbReference>
<sequence>MVDMSRYNKLRINPDRYNYDLATNLPLRRTFWRIADKTVLFDNKTYCILAIDIENFHLINKWYGRETGDELLIEIGEALKSIDAGYGTISGYMGGDNFCVIFEENDDVINLIRKRISGIVNGYRGHDITRAYYGAYKTADKDITTGEMCDYAYGALEIAKQRPDKDICWYDESMVREQEAEAKLMPEICSAMDNGEFTFYLQPKCILQTGKIIGSEALVRWISPEKGFISPGQFIPLLEKNGFINKLDVYIWDKVCQTIRRWLDEGRTVLPISINVSRADIYSMDVVRILKDMIEKYNISTENIEIEITESAYVENGSVIKDTEKAFKNAGFKILIDDFGSGYSSLNMLKDIDADVLKLDMKFLDLNPENNDKGVSIITAVLDMARQLDIPAIAEGIETDEQLKLLELLGCEYAQGYYYYRPMPISDYEKLVDDKNNVEDKLIILKTRKNDKSYLKEITDYFWKIADVDLDTGAYHFIRRTDEPDYVMTPRPKTIAEYAGRYIKYGVIHPDDVSLYKEAINLDRIKKQLDKGKERGRYQIRYNMDGTYKWYVFEVTKPTNYSEDNRRVLFSWKEADYQAGAREDAMDIIYDTFIKILRADFLHDRYELIKSTQEDIIRDAGLSGSIKEYIDKYIDMGVVHPEDAVAYRDFTNPDKVLEHFRNNKKSLRLRFRRLLDGEYKWMEMVVSKSKDYSDEIPVFIYYLREVRYIYEDTIVPETGGDEKEFAEDIWHTSEYNFVIDLTTDTVLRTSGISEWERETGAGKDTFSSCIAYLTDGFICDEYKSVYKNFMDRHRLINEFNQGRQSQTLDYRRMFKGEPVWMRIIMFLYKDKKTGDICAREIVSNINDAKKQEMELWAQAAKEQ</sequence>
<proteinExistence type="predicted"/>
<evidence type="ECO:0000313" key="3">
    <source>
        <dbReference type="EMBL" id="CUQ74697.1"/>
    </source>
</evidence>
<dbReference type="Pfam" id="PF00563">
    <property type="entry name" value="EAL"/>
    <property type="match status" value="1"/>
</dbReference>
<dbReference type="AlphaFoldDB" id="A0A174YMI9"/>
<dbReference type="NCBIfam" id="TIGR00254">
    <property type="entry name" value="GGDEF"/>
    <property type="match status" value="1"/>
</dbReference>
<dbReference type="InterPro" id="IPR050706">
    <property type="entry name" value="Cyclic-di-GMP_PDE-like"/>
</dbReference>
<dbReference type="PROSITE" id="PS50883">
    <property type="entry name" value="EAL"/>
    <property type="match status" value="1"/>
</dbReference>
<dbReference type="EMBL" id="CZBU01000001">
    <property type="protein sequence ID" value="CUQ74697.1"/>
    <property type="molecule type" value="Genomic_DNA"/>
</dbReference>
<dbReference type="InterPro" id="IPR000160">
    <property type="entry name" value="GGDEF_dom"/>
</dbReference>
<evidence type="ECO:0000313" key="4">
    <source>
        <dbReference type="Proteomes" id="UP000095621"/>
    </source>
</evidence>
<dbReference type="CDD" id="cd01948">
    <property type="entry name" value="EAL"/>
    <property type="match status" value="1"/>
</dbReference>
<dbReference type="GO" id="GO:0071111">
    <property type="term" value="F:cyclic-guanylate-specific phosphodiesterase activity"/>
    <property type="evidence" value="ECO:0007669"/>
    <property type="project" value="InterPro"/>
</dbReference>
<dbReference type="InterPro" id="IPR001633">
    <property type="entry name" value="EAL_dom"/>
</dbReference>
<feature type="domain" description="EAL" evidence="1">
    <location>
        <begin position="181"/>
        <end position="436"/>
    </location>
</feature>